<proteinExistence type="predicted"/>
<comment type="caution">
    <text evidence="2">The sequence shown here is derived from an EMBL/GenBank/DDBJ whole genome shotgun (WGS) entry which is preliminary data.</text>
</comment>
<protein>
    <submittedName>
        <fullName evidence="2">Uncharacterized protein</fullName>
    </submittedName>
</protein>
<keyword evidence="1" id="KW-0812">Transmembrane</keyword>
<feature type="transmembrane region" description="Helical" evidence="1">
    <location>
        <begin position="6"/>
        <end position="26"/>
    </location>
</feature>
<accession>A0A1F5MIX6</accession>
<organism evidence="2 3">
    <name type="scientific">Candidatus Daviesbacteria bacterium RIFCSPLOWO2_01_FULL_40_24</name>
    <dbReference type="NCBI Taxonomy" id="1797787"/>
    <lineage>
        <taxon>Bacteria</taxon>
        <taxon>Candidatus Daviesiibacteriota</taxon>
    </lineage>
</organism>
<evidence type="ECO:0000256" key="1">
    <source>
        <dbReference type="SAM" id="Phobius"/>
    </source>
</evidence>
<sequence length="190" mass="21615">MIELMWQWVVLIIFIICLVVIGSFFWGSQKQLPTPSWVDSVVKLKEQVLGARSVADYPRVLIEEPRDNLRKEIKDKTESVMGVINQKTEDVLGEDVKVTAFDSSIATQTDVETVINMIPGSKRSSLKRGVLYGFRFSDIPQDYCVFINKQRYEVGEGQVIKMRFTGTGSFPIKLDYCNPTQKELGEIVVE</sequence>
<dbReference type="AlphaFoldDB" id="A0A1F5MIX6"/>
<reference evidence="2 3" key="1">
    <citation type="journal article" date="2016" name="Nat. Commun.">
        <title>Thousands of microbial genomes shed light on interconnected biogeochemical processes in an aquifer system.</title>
        <authorList>
            <person name="Anantharaman K."/>
            <person name="Brown C.T."/>
            <person name="Hug L.A."/>
            <person name="Sharon I."/>
            <person name="Castelle C.J."/>
            <person name="Probst A.J."/>
            <person name="Thomas B.C."/>
            <person name="Singh A."/>
            <person name="Wilkins M.J."/>
            <person name="Karaoz U."/>
            <person name="Brodie E.L."/>
            <person name="Williams K.H."/>
            <person name="Hubbard S.S."/>
            <person name="Banfield J.F."/>
        </authorList>
    </citation>
    <scope>NUCLEOTIDE SEQUENCE [LARGE SCALE GENOMIC DNA]</scope>
</reference>
<gene>
    <name evidence="2" type="ORF">A3B49_03580</name>
</gene>
<evidence type="ECO:0000313" key="2">
    <source>
        <dbReference type="EMBL" id="OGE65337.1"/>
    </source>
</evidence>
<keyword evidence="1" id="KW-1133">Transmembrane helix</keyword>
<dbReference type="Proteomes" id="UP000178017">
    <property type="component" value="Unassembled WGS sequence"/>
</dbReference>
<keyword evidence="1" id="KW-0472">Membrane</keyword>
<name>A0A1F5MIX6_9BACT</name>
<evidence type="ECO:0000313" key="3">
    <source>
        <dbReference type="Proteomes" id="UP000178017"/>
    </source>
</evidence>
<dbReference type="EMBL" id="MFDO01000019">
    <property type="protein sequence ID" value="OGE65337.1"/>
    <property type="molecule type" value="Genomic_DNA"/>
</dbReference>